<dbReference type="EMBL" id="JACCAC010000001">
    <property type="protein sequence ID" value="NYG55702.1"/>
    <property type="molecule type" value="Genomic_DNA"/>
</dbReference>
<dbReference type="AlphaFoldDB" id="A0A7Y9RSA5"/>
<evidence type="ECO:0000313" key="1">
    <source>
        <dbReference type="EMBL" id="NYG55702.1"/>
    </source>
</evidence>
<name>A0A7Y9RSA5_9ACTN</name>
<reference evidence="1 2" key="1">
    <citation type="submission" date="2020-07" db="EMBL/GenBank/DDBJ databases">
        <title>Sequencing the genomes of 1000 actinobacteria strains.</title>
        <authorList>
            <person name="Klenk H.-P."/>
        </authorList>
    </citation>
    <scope>NUCLEOTIDE SEQUENCE [LARGE SCALE GENOMIC DNA]</scope>
    <source>
        <strain evidence="1 2">DSM 24552</strain>
    </source>
</reference>
<comment type="caution">
    <text evidence="1">The sequence shown here is derived from an EMBL/GenBank/DDBJ whole genome shotgun (WGS) entry which is preliminary data.</text>
</comment>
<sequence>MRRRPRLRPGSLRPGFLRLVLVVALAAMVVVVAVSAPVALRVAEDVRRGPVDLSAVVVYDDLPTTHVPDDVRYSVTPPPGGPHADRWLQCGVYDRPVRDANVVHALEHGTVWLTHAPDLDEQEVAELAAFLPDEGILSPYPGLDAPVVVTVWGRQLALTGADDPRLPLFLEAFGDGGTAPEPMASCEGGVVEYAVGAGTPV</sequence>
<dbReference type="InterPro" id="IPR021454">
    <property type="entry name" value="DUF3105"/>
</dbReference>
<organism evidence="1 2">
    <name type="scientific">Nocardioides perillae</name>
    <dbReference type="NCBI Taxonomy" id="1119534"/>
    <lineage>
        <taxon>Bacteria</taxon>
        <taxon>Bacillati</taxon>
        <taxon>Actinomycetota</taxon>
        <taxon>Actinomycetes</taxon>
        <taxon>Propionibacteriales</taxon>
        <taxon>Nocardioidaceae</taxon>
        <taxon>Nocardioides</taxon>
    </lineage>
</organism>
<keyword evidence="2" id="KW-1185">Reference proteome</keyword>
<dbReference type="Proteomes" id="UP000544110">
    <property type="component" value="Unassembled WGS sequence"/>
</dbReference>
<gene>
    <name evidence="1" type="ORF">BJ989_002006</name>
</gene>
<dbReference type="RefSeq" id="WP_179518103.1">
    <property type="nucleotide sequence ID" value="NZ_JACCAC010000001.1"/>
</dbReference>
<dbReference type="Pfam" id="PF11303">
    <property type="entry name" value="DUF3105"/>
    <property type="match status" value="1"/>
</dbReference>
<evidence type="ECO:0008006" key="3">
    <source>
        <dbReference type="Google" id="ProtNLM"/>
    </source>
</evidence>
<protein>
    <recommendedName>
        <fullName evidence="3">DUF3105 domain-containing protein</fullName>
    </recommendedName>
</protein>
<accession>A0A7Y9RSA5</accession>
<evidence type="ECO:0000313" key="2">
    <source>
        <dbReference type="Proteomes" id="UP000544110"/>
    </source>
</evidence>
<proteinExistence type="predicted"/>